<sequence>MHDLSFPEGRSINDLTDQDSVLRPDYKHCDAISSEILRLLGCIPEDNALIIEQSAPFGWTVSPGYYELFSGVVSHLHGRSTNPQSPNGYFNYHWADDHVNAALNIDENTSTVEASR</sequence>
<evidence type="ECO:0000313" key="1">
    <source>
        <dbReference type="EnsemblProtists" id="PYU1_T012144"/>
    </source>
</evidence>
<dbReference type="InParanoid" id="K3X4J5"/>
<dbReference type="VEuPathDB" id="FungiDB:PYU1_G012118"/>
<name>K3X4J5_GLOUD</name>
<protein>
    <submittedName>
        <fullName evidence="1">Uncharacterized protein</fullName>
    </submittedName>
</protein>
<reference evidence="1" key="3">
    <citation type="submission" date="2015-02" db="UniProtKB">
        <authorList>
            <consortium name="EnsemblProtists"/>
        </authorList>
    </citation>
    <scope>IDENTIFICATION</scope>
    <source>
        <strain evidence="1">DAOM BR144</strain>
    </source>
</reference>
<reference evidence="2" key="2">
    <citation type="submission" date="2010-04" db="EMBL/GenBank/DDBJ databases">
        <authorList>
            <person name="Buell R."/>
            <person name="Hamilton J."/>
            <person name="Hostetler J."/>
        </authorList>
    </citation>
    <scope>NUCLEOTIDE SEQUENCE [LARGE SCALE GENOMIC DNA]</scope>
    <source>
        <strain evidence="2">DAOM:BR144</strain>
    </source>
</reference>
<keyword evidence="2" id="KW-1185">Reference proteome</keyword>
<reference evidence="2" key="1">
    <citation type="journal article" date="2010" name="Genome Biol.">
        <title>Genome sequence of the necrotrophic plant pathogen Pythium ultimum reveals original pathogenicity mechanisms and effector repertoire.</title>
        <authorList>
            <person name="Levesque C.A."/>
            <person name="Brouwer H."/>
            <person name="Cano L."/>
            <person name="Hamilton J.P."/>
            <person name="Holt C."/>
            <person name="Huitema E."/>
            <person name="Raffaele S."/>
            <person name="Robideau G.P."/>
            <person name="Thines M."/>
            <person name="Win J."/>
            <person name="Zerillo M.M."/>
            <person name="Beakes G.W."/>
            <person name="Boore J.L."/>
            <person name="Busam D."/>
            <person name="Dumas B."/>
            <person name="Ferriera S."/>
            <person name="Fuerstenberg S.I."/>
            <person name="Gachon C.M."/>
            <person name="Gaulin E."/>
            <person name="Govers F."/>
            <person name="Grenville-Briggs L."/>
            <person name="Horner N."/>
            <person name="Hostetler J."/>
            <person name="Jiang R.H."/>
            <person name="Johnson J."/>
            <person name="Krajaejun T."/>
            <person name="Lin H."/>
            <person name="Meijer H.J."/>
            <person name="Moore B."/>
            <person name="Morris P."/>
            <person name="Phuntmart V."/>
            <person name="Puiu D."/>
            <person name="Shetty J."/>
            <person name="Stajich J.E."/>
            <person name="Tripathy S."/>
            <person name="Wawra S."/>
            <person name="van West P."/>
            <person name="Whitty B.R."/>
            <person name="Coutinho P.M."/>
            <person name="Henrissat B."/>
            <person name="Martin F."/>
            <person name="Thomas P.D."/>
            <person name="Tyler B.M."/>
            <person name="De Vries R.P."/>
            <person name="Kamoun S."/>
            <person name="Yandell M."/>
            <person name="Tisserat N."/>
            <person name="Buell C.R."/>
        </authorList>
    </citation>
    <scope>NUCLEOTIDE SEQUENCE</scope>
    <source>
        <strain evidence="2">DAOM:BR144</strain>
    </source>
</reference>
<dbReference type="HOGENOM" id="CLU_2101828_0_0_1"/>
<organism evidence="1 2">
    <name type="scientific">Globisporangium ultimum (strain ATCC 200006 / CBS 805.95 / DAOM BR144)</name>
    <name type="common">Pythium ultimum</name>
    <dbReference type="NCBI Taxonomy" id="431595"/>
    <lineage>
        <taxon>Eukaryota</taxon>
        <taxon>Sar</taxon>
        <taxon>Stramenopiles</taxon>
        <taxon>Oomycota</taxon>
        <taxon>Peronosporomycetes</taxon>
        <taxon>Pythiales</taxon>
        <taxon>Pythiaceae</taxon>
        <taxon>Globisporangium</taxon>
    </lineage>
</organism>
<proteinExistence type="predicted"/>
<dbReference type="EnsemblProtists" id="PYU1_T012144">
    <property type="protein sequence ID" value="PYU1_T012144"/>
    <property type="gene ID" value="PYU1_G012118"/>
</dbReference>
<dbReference type="Proteomes" id="UP000019132">
    <property type="component" value="Unassembled WGS sequence"/>
</dbReference>
<dbReference type="eggNOG" id="ENOG502RWIN">
    <property type="taxonomic scope" value="Eukaryota"/>
</dbReference>
<evidence type="ECO:0000313" key="2">
    <source>
        <dbReference type="Proteomes" id="UP000019132"/>
    </source>
</evidence>
<dbReference type="STRING" id="431595.K3X4J5"/>
<accession>K3X4J5</accession>
<dbReference type="EMBL" id="GL376601">
    <property type="status" value="NOT_ANNOTATED_CDS"/>
    <property type="molecule type" value="Genomic_DNA"/>
</dbReference>
<dbReference type="AlphaFoldDB" id="K3X4J5"/>